<dbReference type="Pfam" id="PF13193">
    <property type="entry name" value="AMP-binding_C"/>
    <property type="match status" value="1"/>
</dbReference>
<evidence type="ECO:0000313" key="7">
    <source>
        <dbReference type="EMBL" id="ORY56174.1"/>
    </source>
</evidence>
<keyword evidence="8" id="KW-1185">Reference proteome</keyword>
<evidence type="ECO:0000313" key="8">
    <source>
        <dbReference type="Proteomes" id="UP000193467"/>
    </source>
</evidence>
<name>A0A1Y2DAJ5_9BASI</name>
<keyword evidence="2" id="KW-0436">Ligase</keyword>
<dbReference type="GO" id="GO:0016874">
    <property type="term" value="F:ligase activity"/>
    <property type="evidence" value="ECO:0007669"/>
    <property type="project" value="UniProtKB-KW"/>
</dbReference>
<dbReference type="InterPro" id="IPR045851">
    <property type="entry name" value="AMP-bd_C_sf"/>
</dbReference>
<protein>
    <recommendedName>
        <fullName evidence="9">AMP-dependent synthetase and ligase</fullName>
    </recommendedName>
</protein>
<accession>A0A1Y2DAJ5</accession>
<feature type="domain" description="AMP-binding enzyme C-terminal" evidence="6">
    <location>
        <begin position="482"/>
        <end position="562"/>
    </location>
</feature>
<dbReference type="Gene3D" id="3.40.50.12780">
    <property type="entry name" value="N-terminal domain of ligase-like"/>
    <property type="match status" value="1"/>
</dbReference>
<dbReference type="InterPro" id="IPR042099">
    <property type="entry name" value="ANL_N_sf"/>
</dbReference>
<organism evidence="7 8">
    <name type="scientific">Leucosporidium creatinivorum</name>
    <dbReference type="NCBI Taxonomy" id="106004"/>
    <lineage>
        <taxon>Eukaryota</taxon>
        <taxon>Fungi</taxon>
        <taxon>Dikarya</taxon>
        <taxon>Basidiomycota</taxon>
        <taxon>Pucciniomycotina</taxon>
        <taxon>Microbotryomycetes</taxon>
        <taxon>Leucosporidiales</taxon>
        <taxon>Leucosporidium</taxon>
    </lineage>
</organism>
<dbReference type="Pfam" id="PF00501">
    <property type="entry name" value="AMP-binding"/>
    <property type="match status" value="1"/>
</dbReference>
<comment type="similarity">
    <text evidence="1">Belongs to the ATP-dependent AMP-binding enzyme family.</text>
</comment>
<dbReference type="InParanoid" id="A0A1Y2DAJ5"/>
<dbReference type="PANTHER" id="PTHR43859:SF4">
    <property type="entry name" value="BUTANOATE--COA LIGASE AAE1-RELATED"/>
    <property type="match status" value="1"/>
</dbReference>
<evidence type="ECO:0000259" key="5">
    <source>
        <dbReference type="Pfam" id="PF00501"/>
    </source>
</evidence>
<dbReference type="InterPro" id="IPR020845">
    <property type="entry name" value="AMP-binding_CS"/>
</dbReference>
<dbReference type="Proteomes" id="UP000193467">
    <property type="component" value="Unassembled WGS sequence"/>
</dbReference>
<comment type="caution">
    <text evidence="7">The sequence shown here is derived from an EMBL/GenBank/DDBJ whole genome shotgun (WGS) entry which is preliminary data.</text>
</comment>
<reference evidence="7 8" key="1">
    <citation type="submission" date="2016-07" db="EMBL/GenBank/DDBJ databases">
        <title>Pervasive Adenine N6-methylation of Active Genes in Fungi.</title>
        <authorList>
            <consortium name="DOE Joint Genome Institute"/>
            <person name="Mondo S.J."/>
            <person name="Dannebaum R.O."/>
            <person name="Kuo R.C."/>
            <person name="Labutti K."/>
            <person name="Haridas S."/>
            <person name="Kuo A."/>
            <person name="Salamov A."/>
            <person name="Ahrendt S.R."/>
            <person name="Lipzen A."/>
            <person name="Sullivan W."/>
            <person name="Andreopoulos W.B."/>
            <person name="Clum A."/>
            <person name="Lindquist E."/>
            <person name="Daum C."/>
            <person name="Ramamoorthy G.K."/>
            <person name="Gryganskyi A."/>
            <person name="Culley D."/>
            <person name="Magnuson J.K."/>
            <person name="James T.Y."/>
            <person name="O'Malley M.A."/>
            <person name="Stajich J.E."/>
            <person name="Spatafora J.W."/>
            <person name="Visel A."/>
            <person name="Grigoriev I.V."/>
        </authorList>
    </citation>
    <scope>NUCLEOTIDE SEQUENCE [LARGE SCALE GENOMIC DNA]</scope>
    <source>
        <strain evidence="7 8">62-1032</strain>
    </source>
</reference>
<evidence type="ECO:0000256" key="2">
    <source>
        <dbReference type="ARBA" id="ARBA00022598"/>
    </source>
</evidence>
<feature type="domain" description="AMP-dependent synthetase/ligase" evidence="5">
    <location>
        <begin position="51"/>
        <end position="431"/>
    </location>
</feature>
<evidence type="ECO:0000259" key="6">
    <source>
        <dbReference type="Pfam" id="PF13193"/>
    </source>
</evidence>
<evidence type="ECO:0000256" key="3">
    <source>
        <dbReference type="ARBA" id="ARBA00022832"/>
    </source>
</evidence>
<dbReference type="InterPro" id="IPR025110">
    <property type="entry name" value="AMP-bd_C"/>
</dbReference>
<keyword evidence="3" id="KW-0276">Fatty acid metabolism</keyword>
<evidence type="ECO:0000256" key="1">
    <source>
        <dbReference type="ARBA" id="ARBA00006432"/>
    </source>
</evidence>
<dbReference type="PROSITE" id="PS00455">
    <property type="entry name" value="AMP_BINDING"/>
    <property type="match status" value="1"/>
</dbReference>
<dbReference type="STRING" id="106004.A0A1Y2DAJ5"/>
<sequence>MAPSTPKARLSQVKGHLAAPEQPLATRFRPSLPPGLHPSFTPLNPLAFLLRAAQVRPDHVALVHPEKYLSWTYSQWAIRVAQLAYALKANGVKAGDRVMVIGPNVPFVSDSLQAVPAVQGILVAVNTRLQPADVAYLIQDSTPTLILVDAQFEELVQGTVVPVVVCFDSGRDDDPYEKLLAQGAAYDREHGSLGWSGLEFQKDELATFAISYTSGTTSKPKGVETSYRGTYLAAVANAMESGLTFDSVYLWILPKFHCLGWCYPYANTLAMSTQVCLRSVDYSEVWKGLLERGVTHYCGAPTVQLAIATHSMARKPTQAVRTTVAGAAPTATLIKQIEALGITIDHIYGMTETFGPMTKTFFLDSSSPTYYEDKARQGHAFRLADDVRITRLIPEGEEHKVVEGGLEEVKNDGTEIGEIVMRGNLVMKSYYNNPQATAKAFAGGYFHSGDLAVRRPDGTFAIQDRSKDIIISGGENISSLAIESALSSHPDVLECACIARPHEKWGERPHAYVVLKNSASWHGRHAAFEKELKGFSRGKLPGFATPEWVEVVDALEKTSTGKVQKHVLRAKLKELLSVGKK</sequence>
<gene>
    <name evidence="7" type="ORF">BCR35DRAFT_309875</name>
</gene>
<dbReference type="PANTHER" id="PTHR43859">
    <property type="entry name" value="ACYL-ACTIVATING ENZYME"/>
    <property type="match status" value="1"/>
</dbReference>
<evidence type="ECO:0008006" key="9">
    <source>
        <dbReference type="Google" id="ProtNLM"/>
    </source>
</evidence>
<dbReference type="EMBL" id="MCGR01000087">
    <property type="protein sequence ID" value="ORY56174.1"/>
    <property type="molecule type" value="Genomic_DNA"/>
</dbReference>
<keyword evidence="4" id="KW-0443">Lipid metabolism</keyword>
<dbReference type="OrthoDB" id="10253115at2759"/>
<evidence type="ECO:0000256" key="4">
    <source>
        <dbReference type="ARBA" id="ARBA00023098"/>
    </source>
</evidence>
<dbReference type="AlphaFoldDB" id="A0A1Y2DAJ5"/>
<dbReference type="GO" id="GO:0006631">
    <property type="term" value="P:fatty acid metabolic process"/>
    <property type="evidence" value="ECO:0007669"/>
    <property type="project" value="UniProtKB-KW"/>
</dbReference>
<dbReference type="Gene3D" id="3.30.300.30">
    <property type="match status" value="1"/>
</dbReference>
<proteinExistence type="inferred from homology"/>
<dbReference type="SUPFAM" id="SSF56801">
    <property type="entry name" value="Acetyl-CoA synthetase-like"/>
    <property type="match status" value="1"/>
</dbReference>
<dbReference type="InterPro" id="IPR000873">
    <property type="entry name" value="AMP-dep_synth/lig_dom"/>
</dbReference>